<keyword evidence="2" id="KW-1185">Reference proteome</keyword>
<evidence type="ECO:0000313" key="1">
    <source>
        <dbReference type="EMBL" id="OOV81988.1"/>
    </source>
</evidence>
<organism evidence="1 2">
    <name type="scientific">Acinetobacter amyesii</name>
    <dbReference type="NCBI Taxonomy" id="2942470"/>
    <lineage>
        <taxon>Bacteria</taxon>
        <taxon>Pseudomonadati</taxon>
        <taxon>Pseudomonadota</taxon>
        <taxon>Gammaproteobacteria</taxon>
        <taxon>Moraxellales</taxon>
        <taxon>Moraxellaceae</taxon>
        <taxon>Acinetobacter</taxon>
    </lineage>
</organism>
<dbReference type="EMBL" id="MVKX01000006">
    <property type="protein sequence ID" value="OOV81988.1"/>
    <property type="molecule type" value="Genomic_DNA"/>
</dbReference>
<protein>
    <recommendedName>
        <fullName evidence="3">DUF4256 domain-containing protein</fullName>
    </recommendedName>
</protein>
<reference evidence="1 2" key="1">
    <citation type="submission" date="2017-02" db="EMBL/GenBank/DDBJ databases">
        <title>Acinetobacter sp. ANC 4945, whole genome shotgun sequencing project.</title>
        <authorList>
            <person name="Radolfova-Krizova L."/>
            <person name="Al Atrouni A."/>
            <person name="Nemec A."/>
        </authorList>
    </citation>
    <scope>NUCLEOTIDE SEQUENCE [LARGE SCALE GENOMIC DNA]</scope>
    <source>
        <strain evidence="1 2">ANC 4945</strain>
    </source>
</reference>
<evidence type="ECO:0008006" key="3">
    <source>
        <dbReference type="Google" id="ProtNLM"/>
    </source>
</evidence>
<dbReference type="RefSeq" id="WP_078190665.1">
    <property type="nucleotide sequence ID" value="NZ_JAMCOZ010000006.1"/>
</dbReference>
<dbReference type="Pfam" id="PF14066">
    <property type="entry name" value="DUF4256"/>
    <property type="match status" value="1"/>
</dbReference>
<dbReference type="InterPro" id="IPR025352">
    <property type="entry name" value="DUF4256"/>
</dbReference>
<proteinExistence type="predicted"/>
<evidence type="ECO:0000313" key="2">
    <source>
        <dbReference type="Proteomes" id="UP000191160"/>
    </source>
</evidence>
<gene>
    <name evidence="1" type="ORF">B1202_11150</name>
</gene>
<name>A0A1T1GWK3_9GAMM</name>
<sequence length="183" mass="21312">MLQDLDEVSILEILQQRFEANMQRHPELLWDDVKKQLIAQPSKLKILIEMEKTGGEPDIVTLNLQSHDLIFYDCSLESPKPRRSLCYDRDALENRKDHPPKNNAIDMVRDIGAELLTEEDYRAIQQVFHFDLKTSSWIVTPADIRQKGGALFCDRRYDHVFSYHNGAQSYYASRGFRCKLVIA</sequence>
<dbReference type="AlphaFoldDB" id="A0A1T1GWK3"/>
<comment type="caution">
    <text evidence="1">The sequence shown here is derived from an EMBL/GenBank/DDBJ whole genome shotgun (WGS) entry which is preliminary data.</text>
</comment>
<accession>A0A1T1GWK3</accession>
<dbReference type="Proteomes" id="UP000191160">
    <property type="component" value="Unassembled WGS sequence"/>
</dbReference>